<evidence type="ECO:0000256" key="2">
    <source>
        <dbReference type="ARBA" id="ARBA00022475"/>
    </source>
</evidence>
<feature type="transmembrane region" description="Helical" evidence="6">
    <location>
        <begin position="281"/>
        <end position="302"/>
    </location>
</feature>
<evidence type="ECO:0008006" key="9">
    <source>
        <dbReference type="Google" id="ProtNLM"/>
    </source>
</evidence>
<name>A0A2A4X078_UNCAE</name>
<keyword evidence="5 6" id="KW-0472">Membrane</keyword>
<keyword evidence="3 6" id="KW-0812">Transmembrane</keyword>
<dbReference type="GO" id="GO:0043190">
    <property type="term" value="C:ATP-binding cassette (ABC) transporter complex"/>
    <property type="evidence" value="ECO:0007669"/>
    <property type="project" value="TreeGrafter"/>
</dbReference>
<feature type="transmembrane region" description="Helical" evidence="6">
    <location>
        <begin position="12"/>
        <end position="30"/>
    </location>
</feature>
<evidence type="ECO:0000256" key="1">
    <source>
        <dbReference type="ARBA" id="ARBA00004651"/>
    </source>
</evidence>
<evidence type="ECO:0000313" key="8">
    <source>
        <dbReference type="Proteomes" id="UP000218775"/>
    </source>
</evidence>
<dbReference type="Pfam" id="PF03739">
    <property type="entry name" value="LptF_LptG"/>
    <property type="match status" value="1"/>
</dbReference>
<protein>
    <recommendedName>
        <fullName evidence="9">Permease</fullName>
    </recommendedName>
</protein>
<gene>
    <name evidence="7" type="ORF">COB21_05105</name>
</gene>
<feature type="transmembrane region" description="Helical" evidence="6">
    <location>
        <begin position="336"/>
        <end position="355"/>
    </location>
</feature>
<feature type="transmembrane region" description="Helical" evidence="6">
    <location>
        <begin position="50"/>
        <end position="74"/>
    </location>
</feature>
<dbReference type="GO" id="GO:0015920">
    <property type="term" value="P:lipopolysaccharide transport"/>
    <property type="evidence" value="ECO:0007669"/>
    <property type="project" value="TreeGrafter"/>
</dbReference>
<comment type="caution">
    <text evidence="7">The sequence shown here is derived from an EMBL/GenBank/DDBJ whole genome shotgun (WGS) entry which is preliminary data.</text>
</comment>
<dbReference type="EMBL" id="NVUK01000038">
    <property type="protein sequence ID" value="PCI75886.1"/>
    <property type="molecule type" value="Genomic_DNA"/>
</dbReference>
<evidence type="ECO:0000256" key="6">
    <source>
        <dbReference type="SAM" id="Phobius"/>
    </source>
</evidence>
<dbReference type="AlphaFoldDB" id="A0A2A4X078"/>
<feature type="transmembrane region" description="Helical" evidence="6">
    <location>
        <begin position="95"/>
        <end position="116"/>
    </location>
</feature>
<evidence type="ECO:0000256" key="4">
    <source>
        <dbReference type="ARBA" id="ARBA00022989"/>
    </source>
</evidence>
<organism evidence="7 8">
    <name type="scientific">Aerophobetes bacterium</name>
    <dbReference type="NCBI Taxonomy" id="2030807"/>
    <lineage>
        <taxon>Bacteria</taxon>
        <taxon>Candidatus Aerophobota</taxon>
    </lineage>
</organism>
<dbReference type="InterPro" id="IPR005495">
    <property type="entry name" value="LptG/LptF_permease"/>
</dbReference>
<dbReference type="PANTHER" id="PTHR33529">
    <property type="entry name" value="SLR0882 PROTEIN-RELATED"/>
    <property type="match status" value="1"/>
</dbReference>
<evidence type="ECO:0000256" key="3">
    <source>
        <dbReference type="ARBA" id="ARBA00022692"/>
    </source>
</evidence>
<evidence type="ECO:0000313" key="7">
    <source>
        <dbReference type="EMBL" id="PCI75886.1"/>
    </source>
</evidence>
<feature type="transmembrane region" description="Helical" evidence="6">
    <location>
        <begin position="309"/>
        <end position="330"/>
    </location>
</feature>
<accession>A0A2A4X078</accession>
<sequence length="364" mass="41114">MPIIWRYLLKKVISIFSLSILSFIIVLLVTRIHDIAKFAILSPNIKSLVTFISCQIPYILPIVIPLACLISVFMTMRKLSAQHEITAFRALGLRLHSLISPLLLLGLILSVVNFMLTSELTPRARKVSQKLIFASTINNPLFLLQNSKKLGVENSIIDMTTANGGKTAKEVIFAGFNDKTGHIFLTKMDQLDLNESELVGENMVFITHVSSDEGQLFDHLFIENQKSIVFSSNFLCNLLENKQFHDEPKHWSLGDLFQYIKNGDKDSSTHQKVLFEIKRRLFYAIITFLLTWMGAILGISVGRRDSIKNLVLATCYTLMTFIFVILAKSFSSNPLLSTGLFILPLFILLIGTIYAEQKIIRGKL</sequence>
<proteinExistence type="predicted"/>
<keyword evidence="4 6" id="KW-1133">Transmembrane helix</keyword>
<reference evidence="8" key="1">
    <citation type="submission" date="2017-08" db="EMBL/GenBank/DDBJ databases">
        <title>A dynamic microbial community with high functional redundancy inhabits the cold, oxic subseafloor aquifer.</title>
        <authorList>
            <person name="Tully B.J."/>
            <person name="Wheat C.G."/>
            <person name="Glazer B.T."/>
            <person name="Huber J.A."/>
        </authorList>
    </citation>
    <scope>NUCLEOTIDE SEQUENCE [LARGE SCALE GENOMIC DNA]</scope>
</reference>
<keyword evidence="2" id="KW-1003">Cell membrane</keyword>
<dbReference type="Proteomes" id="UP000218775">
    <property type="component" value="Unassembled WGS sequence"/>
</dbReference>
<evidence type="ECO:0000256" key="5">
    <source>
        <dbReference type="ARBA" id="ARBA00023136"/>
    </source>
</evidence>
<comment type="subcellular location">
    <subcellularLocation>
        <location evidence="1">Cell membrane</location>
        <topology evidence="1">Multi-pass membrane protein</topology>
    </subcellularLocation>
</comment>
<dbReference type="PANTHER" id="PTHR33529:SF2">
    <property type="entry name" value="LIPOPOLYSACCHARIDE EXPORT SYSTEM PERMEASE PROTEIN LPTG"/>
    <property type="match status" value="1"/>
</dbReference>